<organism evidence="10 11">
    <name type="scientific">PS1 clade bacterium</name>
    <dbReference type="NCBI Taxonomy" id="2175152"/>
    <lineage>
        <taxon>Bacteria</taxon>
        <taxon>Pseudomonadati</taxon>
        <taxon>Pseudomonadota</taxon>
        <taxon>Alphaproteobacteria</taxon>
        <taxon>PS1 clade</taxon>
    </lineage>
</organism>
<evidence type="ECO:0000256" key="8">
    <source>
        <dbReference type="RuleBase" id="RU004506"/>
    </source>
</evidence>
<dbReference type="Gene3D" id="3.40.640.10">
    <property type="entry name" value="Type I PLP-dependent aspartate aminotransferase-like (Major domain)"/>
    <property type="match status" value="1"/>
</dbReference>
<comment type="function">
    <text evidence="8">Catalyzes the removal of elemental sulfur and selenium atoms from L-cysteine, L-cystine, L-selenocysteine, and L-selenocystine to produce L-alanine.</text>
</comment>
<comment type="cofactor">
    <cofactor evidence="1 7">
        <name>pyridoxal 5'-phosphate</name>
        <dbReference type="ChEBI" id="CHEBI:597326"/>
    </cofactor>
</comment>
<reference evidence="10 11" key="1">
    <citation type="journal article" date="2018" name="Microbiome">
        <title>Fine metagenomic profile of the Mediterranean stratified and mixed water columns revealed by assembly and recruitment.</title>
        <authorList>
            <person name="Haro-Moreno J.M."/>
            <person name="Lopez-Perez M."/>
            <person name="De La Torre J.R."/>
            <person name="Picazo A."/>
            <person name="Camacho A."/>
            <person name="Rodriguez-Valera F."/>
        </authorList>
    </citation>
    <scope>NUCLEOTIDE SEQUENCE [LARGE SCALE GENOMIC DNA]</scope>
    <source>
        <strain evidence="10">MED-G55</strain>
    </source>
</reference>
<keyword evidence="4 8" id="KW-0808">Transferase</keyword>
<dbReference type="PANTHER" id="PTHR43586">
    <property type="entry name" value="CYSTEINE DESULFURASE"/>
    <property type="match status" value="1"/>
</dbReference>
<name>A0A368DZR1_9PROT</name>
<evidence type="ECO:0000259" key="9">
    <source>
        <dbReference type="Pfam" id="PF00266"/>
    </source>
</evidence>
<comment type="similarity">
    <text evidence="2 8">Belongs to the class-V pyridoxal-phosphate-dependent aminotransferase family. Csd subfamily.</text>
</comment>
<evidence type="ECO:0000256" key="4">
    <source>
        <dbReference type="ARBA" id="ARBA00022679"/>
    </source>
</evidence>
<dbReference type="SUPFAM" id="SSF53383">
    <property type="entry name" value="PLP-dependent transferases"/>
    <property type="match status" value="1"/>
</dbReference>
<comment type="catalytic activity">
    <reaction evidence="6 8">
        <text>(sulfur carrier)-H + L-cysteine = (sulfur carrier)-SH + L-alanine</text>
        <dbReference type="Rhea" id="RHEA:43892"/>
        <dbReference type="Rhea" id="RHEA-COMP:14737"/>
        <dbReference type="Rhea" id="RHEA-COMP:14739"/>
        <dbReference type="ChEBI" id="CHEBI:29917"/>
        <dbReference type="ChEBI" id="CHEBI:35235"/>
        <dbReference type="ChEBI" id="CHEBI:57972"/>
        <dbReference type="ChEBI" id="CHEBI:64428"/>
        <dbReference type="EC" id="2.8.1.7"/>
    </reaction>
</comment>
<dbReference type="InterPro" id="IPR015421">
    <property type="entry name" value="PyrdxlP-dep_Trfase_major"/>
</dbReference>
<dbReference type="InterPro" id="IPR015424">
    <property type="entry name" value="PyrdxlP-dep_Trfase"/>
</dbReference>
<dbReference type="InterPro" id="IPR015422">
    <property type="entry name" value="PyrdxlP-dep_Trfase_small"/>
</dbReference>
<dbReference type="InterPro" id="IPR000192">
    <property type="entry name" value="Aminotrans_V_dom"/>
</dbReference>
<dbReference type="GO" id="GO:0031071">
    <property type="term" value="F:cysteine desulfurase activity"/>
    <property type="evidence" value="ECO:0007669"/>
    <property type="project" value="UniProtKB-UniRule"/>
</dbReference>
<dbReference type="EMBL" id="QOQF01000017">
    <property type="protein sequence ID" value="RCL76773.1"/>
    <property type="molecule type" value="Genomic_DNA"/>
</dbReference>
<dbReference type="PROSITE" id="PS00595">
    <property type="entry name" value="AA_TRANSFER_CLASS_5"/>
    <property type="match status" value="1"/>
</dbReference>
<evidence type="ECO:0000256" key="6">
    <source>
        <dbReference type="ARBA" id="ARBA00050776"/>
    </source>
</evidence>
<dbReference type="CDD" id="cd06453">
    <property type="entry name" value="SufS_like"/>
    <property type="match status" value="1"/>
</dbReference>
<evidence type="ECO:0000256" key="1">
    <source>
        <dbReference type="ARBA" id="ARBA00001933"/>
    </source>
</evidence>
<feature type="domain" description="Aminotransferase class V" evidence="9">
    <location>
        <begin position="184"/>
        <end position="552"/>
    </location>
</feature>
<dbReference type="GO" id="GO:0006534">
    <property type="term" value="P:cysteine metabolic process"/>
    <property type="evidence" value="ECO:0007669"/>
    <property type="project" value="UniProtKB-UniRule"/>
</dbReference>
<dbReference type="EC" id="2.8.1.7" evidence="3 8"/>
<evidence type="ECO:0000256" key="3">
    <source>
        <dbReference type="ARBA" id="ARBA00012239"/>
    </source>
</evidence>
<dbReference type="Pfam" id="PF00266">
    <property type="entry name" value="Aminotran_5"/>
    <property type="match status" value="1"/>
</dbReference>
<dbReference type="InterPro" id="IPR010970">
    <property type="entry name" value="Cys_dSase_SufS"/>
</dbReference>
<dbReference type="Gene3D" id="3.90.1150.10">
    <property type="entry name" value="Aspartate Aminotransferase, domain 1"/>
    <property type="match status" value="1"/>
</dbReference>
<evidence type="ECO:0000256" key="7">
    <source>
        <dbReference type="RuleBase" id="RU004504"/>
    </source>
</evidence>
<dbReference type="InterPro" id="IPR020578">
    <property type="entry name" value="Aminotrans_V_PyrdxlP_BS"/>
</dbReference>
<sequence>MTTAKLPKINKINDDVTGDLLGDYADLENFASSKPSYSDISNKKQLFTHEIRSKGFDFTSIAQSLMGDDMGLNTHLKKVPHHSPEGVGAENTDLSSTYSDSHPIETNMTQDNKWHPFSNMGPPSLQGQGYDQHRGTYYFINQSNQPVISEPTEASPMAGRFDSSKVRADFPILAREINGHPLTWLDNGATSQKPNQVIDAVSQFYRQTNSNVHRGAHELAGEATDMYEDARETVQKYINAEHSEEIIFLRGTTEAINLVANSFGRDSLKNGDEIILSEMEHHANIVPWQMVAEMTGAVIRVIPTTEIGELDMLAYAKMLGPKTKIVGITHVSNVLGTINPVTEVCAMARAVGAVSLVDGAQSLPHFKVDVQNLGCDFFTFSGHKVFAPTGIGALYGRSVLLDRMSPWQGGGSMIKDVTFTKTIYADLPSKFEAGTGSLADAVGLGAALNYLDELDLQAAGLHEATLLAMATDALLNIPGCSIIGQAPHKAGVLSFNIDGHSAQVIAEGLNAGGIAIRSGHHCAQPILRRFGVEESARASLAIYNTVEDVERLVTRLHQICSM</sequence>
<evidence type="ECO:0000256" key="5">
    <source>
        <dbReference type="ARBA" id="ARBA00022898"/>
    </source>
</evidence>
<dbReference type="GO" id="GO:0030170">
    <property type="term" value="F:pyridoxal phosphate binding"/>
    <property type="evidence" value="ECO:0007669"/>
    <property type="project" value="UniProtKB-UniRule"/>
</dbReference>
<evidence type="ECO:0000313" key="10">
    <source>
        <dbReference type="EMBL" id="RCL76773.1"/>
    </source>
</evidence>
<keyword evidence="5 8" id="KW-0663">Pyridoxal phosphate</keyword>
<dbReference type="PANTHER" id="PTHR43586:SF8">
    <property type="entry name" value="CYSTEINE DESULFURASE 1, CHLOROPLASTIC"/>
    <property type="match status" value="1"/>
</dbReference>
<accession>A0A368DZR1</accession>
<evidence type="ECO:0000313" key="11">
    <source>
        <dbReference type="Proteomes" id="UP000252132"/>
    </source>
</evidence>
<dbReference type="AlphaFoldDB" id="A0A368DZR1"/>
<protein>
    <recommendedName>
        <fullName evidence="3 8">Cysteine desulfurase</fullName>
        <ecNumber evidence="3 8">2.8.1.7</ecNumber>
    </recommendedName>
</protein>
<evidence type="ECO:0000256" key="2">
    <source>
        <dbReference type="ARBA" id="ARBA00010447"/>
    </source>
</evidence>
<dbReference type="NCBIfam" id="TIGR01979">
    <property type="entry name" value="sufS"/>
    <property type="match status" value="1"/>
</dbReference>
<gene>
    <name evidence="10" type="ORF">DBW69_04845</name>
</gene>
<proteinExistence type="inferred from homology"/>
<comment type="caution">
    <text evidence="10">The sequence shown here is derived from an EMBL/GenBank/DDBJ whole genome shotgun (WGS) entry which is preliminary data.</text>
</comment>
<dbReference type="Proteomes" id="UP000252132">
    <property type="component" value="Unassembled WGS sequence"/>
</dbReference>